<keyword evidence="2" id="KW-0479">Metal-binding</keyword>
<dbReference type="InterPro" id="IPR017850">
    <property type="entry name" value="Alkaline_phosphatase_core_sf"/>
</dbReference>
<dbReference type="InterPro" id="IPR000917">
    <property type="entry name" value="Sulfatase_N"/>
</dbReference>
<feature type="chain" id="PRO_5012632662" evidence="5">
    <location>
        <begin position="25"/>
        <end position="589"/>
    </location>
</feature>
<evidence type="ECO:0000256" key="5">
    <source>
        <dbReference type="SAM" id="SignalP"/>
    </source>
</evidence>
<evidence type="ECO:0000313" key="8">
    <source>
        <dbReference type="Proteomes" id="UP000223913"/>
    </source>
</evidence>
<gene>
    <name evidence="7" type="ORF">CRP01_30995</name>
</gene>
<feature type="signal peptide" evidence="5">
    <location>
        <begin position="1"/>
        <end position="24"/>
    </location>
</feature>
<protein>
    <submittedName>
        <fullName evidence="7">Arylsulfatase</fullName>
    </submittedName>
</protein>
<evidence type="ECO:0000256" key="3">
    <source>
        <dbReference type="ARBA" id="ARBA00022801"/>
    </source>
</evidence>
<dbReference type="OrthoDB" id="756520at2"/>
<evidence type="ECO:0000259" key="6">
    <source>
        <dbReference type="Pfam" id="PF00884"/>
    </source>
</evidence>
<dbReference type="PANTHER" id="PTHR42693">
    <property type="entry name" value="ARYLSULFATASE FAMILY MEMBER"/>
    <property type="match status" value="1"/>
</dbReference>
<evidence type="ECO:0000313" key="7">
    <source>
        <dbReference type="EMBL" id="PHN02687.1"/>
    </source>
</evidence>
<dbReference type="RefSeq" id="WP_099154016.1">
    <property type="nucleotide sequence ID" value="NZ_PDUD01000038.1"/>
</dbReference>
<dbReference type="Gene3D" id="3.30.1120.10">
    <property type="match status" value="1"/>
</dbReference>
<dbReference type="CDD" id="cd16146">
    <property type="entry name" value="ARS_like"/>
    <property type="match status" value="1"/>
</dbReference>
<dbReference type="EMBL" id="PDUD01000038">
    <property type="protein sequence ID" value="PHN02687.1"/>
    <property type="molecule type" value="Genomic_DNA"/>
</dbReference>
<dbReference type="Proteomes" id="UP000223913">
    <property type="component" value="Unassembled WGS sequence"/>
</dbReference>
<evidence type="ECO:0000256" key="4">
    <source>
        <dbReference type="ARBA" id="ARBA00022837"/>
    </source>
</evidence>
<organism evidence="7 8">
    <name type="scientific">Flavilitoribacter nigricans (strain ATCC 23147 / DSM 23189 / NBRC 102662 / NCIMB 1420 / SS-2)</name>
    <name type="common">Lewinella nigricans</name>
    <dbReference type="NCBI Taxonomy" id="1122177"/>
    <lineage>
        <taxon>Bacteria</taxon>
        <taxon>Pseudomonadati</taxon>
        <taxon>Bacteroidota</taxon>
        <taxon>Saprospiria</taxon>
        <taxon>Saprospirales</taxon>
        <taxon>Lewinellaceae</taxon>
        <taxon>Flavilitoribacter</taxon>
    </lineage>
</organism>
<dbReference type="PROSITE" id="PS00523">
    <property type="entry name" value="SULFATASE_1"/>
    <property type="match status" value="1"/>
</dbReference>
<dbReference type="Gene3D" id="3.40.720.10">
    <property type="entry name" value="Alkaline Phosphatase, subunit A"/>
    <property type="match status" value="1"/>
</dbReference>
<keyword evidence="3" id="KW-0378">Hydrolase</keyword>
<feature type="domain" description="Sulfatase N-terminal" evidence="6">
    <location>
        <begin position="27"/>
        <end position="352"/>
    </location>
</feature>
<comment type="similarity">
    <text evidence="1">Belongs to the sulfatase family.</text>
</comment>
<dbReference type="PANTHER" id="PTHR42693:SF53">
    <property type="entry name" value="ENDO-4-O-SULFATASE"/>
    <property type="match status" value="1"/>
</dbReference>
<dbReference type="AlphaFoldDB" id="A0A2D0N2L1"/>
<accession>A0A2D0N2L1</accession>
<comment type="caution">
    <text evidence="7">The sequence shown here is derived from an EMBL/GenBank/DDBJ whole genome shotgun (WGS) entry which is preliminary data.</text>
</comment>
<dbReference type="Pfam" id="PF00884">
    <property type="entry name" value="Sulfatase"/>
    <property type="match status" value="1"/>
</dbReference>
<dbReference type="InterPro" id="IPR024607">
    <property type="entry name" value="Sulfatase_CS"/>
</dbReference>
<dbReference type="SUPFAM" id="SSF53649">
    <property type="entry name" value="Alkaline phosphatase-like"/>
    <property type="match status" value="1"/>
</dbReference>
<sequence>MTSNRTFCLTLFFALGIINLFSQSAPPNILLIMTDDQGYGDLAYHGNPQIHTPALDKLAAESVRFTNFYVSPVCAPTRSSLMTGRYNIRTGIFDTYCGGAIMAPEENTMAEIFRDAGYATGHFGKWHLGDNYPSRPHDQGFMTSVWHQSGGLAQVGDVPNYHRRDSAYFDPILWKNSEKYPTKGYCSDVFTDEAIQFMQAHRDGPFLAYLAFNAPHTPLQVPQEYYDRYKDMEIDPEVFRNKGEYVHDISANHQEAARGVYAMVTNIDDNIQRLMDALEELDLAENTIVIFLTDNGPQQYRYVGGFRGTKGTVREGGIHVPFYMRLPEGMAQVNTVEQTAAHIDVLPTLASLCKLDLPENTPLDGRNLSAFLQSAETPALERSLFFEWQRSYPELYRNMAVIRDGYKLMGFVGGDADISEFELYNLEEDPYEARNIVEEKPVIARWLKAELDRWHADIMASPHINDLPRIVVGSPHENPSLLNRNDARGLQIIWAQPDVYVSWDVTVARAGAYRAKVHFTETLPERGRFILRIGNRTFTKEHSGGEVNELVYESLPLVTGDFKIDGWFTAPGGKLLTPFYLELERLEHE</sequence>
<dbReference type="GO" id="GO:0004065">
    <property type="term" value="F:arylsulfatase activity"/>
    <property type="evidence" value="ECO:0007669"/>
    <property type="project" value="TreeGrafter"/>
</dbReference>
<keyword evidence="8" id="KW-1185">Reference proteome</keyword>
<evidence type="ECO:0000256" key="1">
    <source>
        <dbReference type="ARBA" id="ARBA00008779"/>
    </source>
</evidence>
<name>A0A2D0N2L1_FLAN2</name>
<evidence type="ECO:0000256" key="2">
    <source>
        <dbReference type="ARBA" id="ARBA00022723"/>
    </source>
</evidence>
<keyword evidence="4" id="KW-0106">Calcium</keyword>
<dbReference type="InterPro" id="IPR050738">
    <property type="entry name" value="Sulfatase"/>
</dbReference>
<proteinExistence type="inferred from homology"/>
<reference evidence="7 8" key="1">
    <citation type="submission" date="2017-10" db="EMBL/GenBank/DDBJ databases">
        <title>The draft genome sequence of Lewinella nigricans NBRC 102662.</title>
        <authorList>
            <person name="Wang K."/>
        </authorList>
    </citation>
    <scope>NUCLEOTIDE SEQUENCE [LARGE SCALE GENOMIC DNA]</scope>
    <source>
        <strain evidence="7 8">NBRC 102662</strain>
    </source>
</reference>
<keyword evidence="5" id="KW-0732">Signal</keyword>
<dbReference type="GO" id="GO:0046872">
    <property type="term" value="F:metal ion binding"/>
    <property type="evidence" value="ECO:0007669"/>
    <property type="project" value="UniProtKB-KW"/>
</dbReference>